<dbReference type="Proteomes" id="UP001152795">
    <property type="component" value="Unassembled WGS sequence"/>
</dbReference>
<evidence type="ECO:0000256" key="5">
    <source>
        <dbReference type="ARBA" id="ARBA00023242"/>
    </source>
</evidence>
<dbReference type="Gene3D" id="3.40.220.10">
    <property type="entry name" value="Leucine Aminopeptidase, subunit E, domain 1"/>
    <property type="match status" value="2"/>
</dbReference>
<evidence type="ECO:0000313" key="6">
    <source>
        <dbReference type="EMBL" id="CAB4030400.1"/>
    </source>
</evidence>
<dbReference type="InterPro" id="IPR043472">
    <property type="entry name" value="Macro_dom-like"/>
</dbReference>
<dbReference type="Gene3D" id="3.90.228.10">
    <property type="match status" value="1"/>
</dbReference>
<comment type="subcellular location">
    <subcellularLocation>
        <location evidence="1">Nucleus</location>
    </subcellularLocation>
</comment>
<dbReference type="GO" id="GO:0010629">
    <property type="term" value="P:negative regulation of gene expression"/>
    <property type="evidence" value="ECO:0007669"/>
    <property type="project" value="TreeGrafter"/>
</dbReference>
<dbReference type="InterPro" id="IPR002589">
    <property type="entry name" value="Macro_dom"/>
</dbReference>
<dbReference type="GO" id="GO:0003714">
    <property type="term" value="F:transcription corepressor activity"/>
    <property type="evidence" value="ECO:0007669"/>
    <property type="project" value="TreeGrafter"/>
</dbReference>
<keyword evidence="4" id="KW-0520">NAD</keyword>
<reference evidence="6" key="1">
    <citation type="submission" date="2020-04" db="EMBL/GenBank/DDBJ databases">
        <authorList>
            <person name="Alioto T."/>
            <person name="Alioto T."/>
            <person name="Gomez Garrido J."/>
        </authorList>
    </citation>
    <scope>NUCLEOTIDE SEQUENCE</scope>
    <source>
        <strain evidence="6">A484AB</strain>
    </source>
</reference>
<dbReference type="Gene3D" id="3.30.720.50">
    <property type="match status" value="1"/>
</dbReference>
<dbReference type="PANTHER" id="PTHR14453">
    <property type="entry name" value="PARP/ZINC FINGER CCCH TYPE DOMAIN CONTAINING PROTEIN"/>
    <property type="match status" value="1"/>
</dbReference>
<organism evidence="6 7">
    <name type="scientific">Paramuricea clavata</name>
    <name type="common">Red gorgonian</name>
    <name type="synonym">Violescent sea-whip</name>
    <dbReference type="NCBI Taxonomy" id="317549"/>
    <lineage>
        <taxon>Eukaryota</taxon>
        <taxon>Metazoa</taxon>
        <taxon>Cnidaria</taxon>
        <taxon>Anthozoa</taxon>
        <taxon>Octocorallia</taxon>
        <taxon>Malacalcyonacea</taxon>
        <taxon>Plexauridae</taxon>
        <taxon>Paramuricea</taxon>
    </lineage>
</organism>
<comment type="caution">
    <text evidence="6">The sequence shown here is derived from an EMBL/GenBank/DDBJ whole genome shotgun (WGS) entry which is preliminary data.</text>
</comment>
<evidence type="ECO:0000256" key="2">
    <source>
        <dbReference type="ARBA" id="ARBA00022676"/>
    </source>
</evidence>
<dbReference type="InterPro" id="IPR012317">
    <property type="entry name" value="Poly(ADP-ribose)pol_cat_dom"/>
</dbReference>
<dbReference type="Pfam" id="PF02825">
    <property type="entry name" value="WWE"/>
    <property type="match status" value="1"/>
</dbReference>
<dbReference type="EMBL" id="CACRXK020016845">
    <property type="protein sequence ID" value="CAB4030400.1"/>
    <property type="molecule type" value="Genomic_DNA"/>
</dbReference>
<evidence type="ECO:0000313" key="7">
    <source>
        <dbReference type="Proteomes" id="UP001152795"/>
    </source>
</evidence>
<name>A0A6S7JMT6_PARCT</name>
<dbReference type="Pfam" id="PF01661">
    <property type="entry name" value="Macro"/>
    <property type="match status" value="2"/>
</dbReference>
<evidence type="ECO:0000256" key="4">
    <source>
        <dbReference type="ARBA" id="ARBA00023027"/>
    </source>
</evidence>
<dbReference type="PANTHER" id="PTHR14453:SF67">
    <property type="entry name" value="POLY [ADP-RIBOSE] POLYMERASE"/>
    <property type="match status" value="1"/>
</dbReference>
<dbReference type="InterPro" id="IPR037197">
    <property type="entry name" value="WWE_dom_sf"/>
</dbReference>
<dbReference type="SUPFAM" id="SSF117839">
    <property type="entry name" value="WWE domain"/>
    <property type="match status" value="1"/>
</dbReference>
<evidence type="ECO:0000256" key="3">
    <source>
        <dbReference type="ARBA" id="ARBA00022679"/>
    </source>
</evidence>
<dbReference type="AlphaFoldDB" id="A0A6S7JMT6"/>
<keyword evidence="5" id="KW-0539">Nucleus</keyword>
<keyword evidence="7" id="KW-1185">Reference proteome</keyword>
<dbReference type="SMART" id="SM00506">
    <property type="entry name" value="A1pp"/>
    <property type="match status" value="2"/>
</dbReference>
<dbReference type="SUPFAM" id="SSF56399">
    <property type="entry name" value="ADP-ribosylation"/>
    <property type="match status" value="1"/>
</dbReference>
<dbReference type="GO" id="GO:0005634">
    <property type="term" value="C:nucleus"/>
    <property type="evidence" value="ECO:0007669"/>
    <property type="project" value="UniProtKB-SubCell"/>
</dbReference>
<accession>A0A6S7JMT6</accession>
<dbReference type="PROSITE" id="PS51059">
    <property type="entry name" value="PARP_CATALYTIC"/>
    <property type="match status" value="1"/>
</dbReference>
<feature type="non-terminal residue" evidence="6">
    <location>
        <position position="1"/>
    </location>
</feature>
<proteinExistence type="predicted"/>
<gene>
    <name evidence="6" type="ORF">PACLA_8A085654</name>
</gene>
<keyword evidence="2" id="KW-0328">Glycosyltransferase</keyword>
<dbReference type="OrthoDB" id="6159649at2759"/>
<dbReference type="InterPro" id="IPR052056">
    <property type="entry name" value="Mono-ARTD/PARP"/>
</dbReference>
<dbReference type="InterPro" id="IPR004170">
    <property type="entry name" value="WWE_dom"/>
</dbReference>
<dbReference type="Pfam" id="PF00644">
    <property type="entry name" value="PARP"/>
    <property type="match status" value="1"/>
</dbReference>
<dbReference type="GO" id="GO:0005737">
    <property type="term" value="C:cytoplasm"/>
    <property type="evidence" value="ECO:0007669"/>
    <property type="project" value="TreeGrafter"/>
</dbReference>
<keyword evidence="3" id="KW-0808">Transferase</keyword>
<dbReference type="GO" id="GO:0003950">
    <property type="term" value="F:NAD+ poly-ADP-ribosyltransferase activity"/>
    <property type="evidence" value="ECO:0007669"/>
    <property type="project" value="UniProtKB-UniRule"/>
</dbReference>
<dbReference type="SUPFAM" id="SSF52949">
    <property type="entry name" value="Macro domain-like"/>
    <property type="match status" value="2"/>
</dbReference>
<sequence>ADVLVNTTGENLNLHSNPCSKALSNKAGPALQVECSKIGKLQVGQVAVTKGGNLLCDEVYHVVCVPWNDDQGEQILRTIIRNCLKNCNSNGKKSIALPAIGTGTLGFPHDVAAKIFFEETKKFGRRVSSCAIKEVSFVVYNQDTKSIQAFKNELKQQEEWASTVSIMGVSDGSQKRWRRKPASTSKKSERSVMCIEVGDNKKVEIVKGDITKETTDVIAHLTNPSLIMGSGVATALARAGGQEIERECKKETNSSRRRVATTVLTSAGQLDVKYIAHMVASNAPNSSEIEKCISDCLKVVSEEECESISFPAVGTGSLKHDSEKAATTIFKSVIRFLESSSGPLKMIRIVLKDDDLVTAFQASAKKLNEEGQPGMLKRLVNLFWKSDSTTITVKDKPSAITKNLFLEIYAKDNATINLAREEILKIIESQKKKERLEDDNIGKLSKHQITEIEHLCEMNDIKVTIEKDLNRIVVVGHSEDISKTFTEIFQILKRIGEAEKEKEKAALHADLAEIVSQGVQWFYVNPSNGDHEEYDKRTNATIEKAYSKKEKSVIFLLEDTKCEIVFAMMQETNLDTKDTLKVIRKDLKAEASVRVPEYWEFQPQDTNGKELAVHLVRLYPNDPNHKDEYKNISDHFQQTAFQQILHIHRIQNPSLFKQYLMKKQSLDEKSGSNEKFLFHGTRGDKLSEINKHGLNRSYAGNTN</sequence>
<dbReference type="PROSITE" id="PS50918">
    <property type="entry name" value="WWE"/>
    <property type="match status" value="1"/>
</dbReference>
<evidence type="ECO:0000256" key="1">
    <source>
        <dbReference type="ARBA" id="ARBA00004123"/>
    </source>
</evidence>
<dbReference type="PROSITE" id="PS51154">
    <property type="entry name" value="MACRO"/>
    <property type="match status" value="2"/>
</dbReference>
<protein>
    <submittedName>
        <fullName evidence="6">Poly [ADP-ribose] polymerase 14-like</fullName>
    </submittedName>
</protein>
<feature type="non-terminal residue" evidence="6">
    <location>
        <position position="703"/>
    </location>
</feature>